<evidence type="ECO:0000259" key="5">
    <source>
        <dbReference type="PROSITE" id="PS50808"/>
    </source>
</evidence>
<dbReference type="Pfam" id="PF02892">
    <property type="entry name" value="zf-BED"/>
    <property type="match status" value="1"/>
</dbReference>
<keyword evidence="7" id="KW-1185">Reference proteome</keyword>
<dbReference type="InterPro" id="IPR003656">
    <property type="entry name" value="Znf_BED"/>
</dbReference>
<evidence type="ECO:0000256" key="2">
    <source>
        <dbReference type="ARBA" id="ARBA00022771"/>
    </source>
</evidence>
<evidence type="ECO:0000256" key="3">
    <source>
        <dbReference type="ARBA" id="ARBA00022833"/>
    </source>
</evidence>
<evidence type="ECO:0000313" key="7">
    <source>
        <dbReference type="Proteomes" id="UP000652761"/>
    </source>
</evidence>
<sequence length="245" mass="27310">MIAGKCLKRGSSDHKIKDCPRLQQGVQRGAPAPAVAAAAPAIGRLGRPRAPARVFALAREDAEQAEHVTEGLVGDTPLEVTVESDSERVRLLIFSNVLSAIKDNCFQPYKSMSDTIDMDVEESVSLDTQVRDVSTSSSTKGRRLRSLVWNDFTRERKGNDGFVAICNHCQKVLSRGSQHGTTHLKKHLRICIPYQDARRGKSGDNEDFKFNQELSREKLAHMLVMHEYPFSMVEHCGFVDFVKSL</sequence>
<keyword evidence="2 4" id="KW-0863">Zinc-finger</keyword>
<dbReference type="SMART" id="SM00614">
    <property type="entry name" value="ZnF_BED"/>
    <property type="match status" value="1"/>
</dbReference>
<dbReference type="InterPro" id="IPR036236">
    <property type="entry name" value="Znf_C2H2_sf"/>
</dbReference>
<name>A0A843UZS0_COLES</name>
<dbReference type="GO" id="GO:0008270">
    <property type="term" value="F:zinc ion binding"/>
    <property type="evidence" value="ECO:0007669"/>
    <property type="project" value="UniProtKB-KW"/>
</dbReference>
<dbReference type="PANTHER" id="PTHR34396">
    <property type="entry name" value="OS03G0264950 PROTEIN-RELATED"/>
    <property type="match status" value="1"/>
</dbReference>
<keyword evidence="3" id="KW-0862">Zinc</keyword>
<keyword evidence="1" id="KW-0479">Metal-binding</keyword>
<dbReference type="AlphaFoldDB" id="A0A843UZS0"/>
<dbReference type="InterPro" id="IPR053031">
    <property type="entry name" value="Cuticle_assoc_protein"/>
</dbReference>
<comment type="caution">
    <text evidence="6">The sequence shown here is derived from an EMBL/GenBank/DDBJ whole genome shotgun (WGS) entry which is preliminary data.</text>
</comment>
<protein>
    <recommendedName>
        <fullName evidence="5">BED-type domain-containing protein</fullName>
    </recommendedName>
</protein>
<evidence type="ECO:0000313" key="6">
    <source>
        <dbReference type="EMBL" id="MQL89135.1"/>
    </source>
</evidence>
<dbReference type="EMBL" id="NMUH01001120">
    <property type="protein sequence ID" value="MQL89135.1"/>
    <property type="molecule type" value="Genomic_DNA"/>
</dbReference>
<dbReference type="SUPFAM" id="SSF57667">
    <property type="entry name" value="beta-beta-alpha zinc fingers"/>
    <property type="match status" value="1"/>
</dbReference>
<dbReference type="PROSITE" id="PS50808">
    <property type="entry name" value="ZF_BED"/>
    <property type="match status" value="1"/>
</dbReference>
<evidence type="ECO:0000256" key="1">
    <source>
        <dbReference type="ARBA" id="ARBA00022723"/>
    </source>
</evidence>
<gene>
    <name evidence="6" type="ORF">Taro_021701</name>
</gene>
<dbReference type="GO" id="GO:1990837">
    <property type="term" value="F:sequence-specific double-stranded DNA binding"/>
    <property type="evidence" value="ECO:0007669"/>
    <property type="project" value="TreeGrafter"/>
</dbReference>
<dbReference type="Proteomes" id="UP000652761">
    <property type="component" value="Unassembled WGS sequence"/>
</dbReference>
<feature type="domain" description="BED-type" evidence="5">
    <location>
        <begin position="143"/>
        <end position="198"/>
    </location>
</feature>
<accession>A0A843UZS0</accession>
<reference evidence="6" key="1">
    <citation type="submission" date="2017-07" db="EMBL/GenBank/DDBJ databases">
        <title>Taro Niue Genome Assembly and Annotation.</title>
        <authorList>
            <person name="Atibalentja N."/>
            <person name="Keating K."/>
            <person name="Fields C.J."/>
        </authorList>
    </citation>
    <scope>NUCLEOTIDE SEQUENCE</scope>
    <source>
        <strain evidence="6">Niue_2</strain>
        <tissue evidence="6">Leaf</tissue>
    </source>
</reference>
<dbReference type="GO" id="GO:0006357">
    <property type="term" value="P:regulation of transcription by RNA polymerase II"/>
    <property type="evidence" value="ECO:0007669"/>
    <property type="project" value="TreeGrafter"/>
</dbReference>
<dbReference type="OrthoDB" id="1607513at2759"/>
<proteinExistence type="predicted"/>
<evidence type="ECO:0000256" key="4">
    <source>
        <dbReference type="PROSITE-ProRule" id="PRU00027"/>
    </source>
</evidence>
<dbReference type="PANTHER" id="PTHR34396:SF25">
    <property type="entry name" value="BOUNDARY ELEMENT ASSOCIATED FACTOR"/>
    <property type="match status" value="1"/>
</dbReference>
<dbReference type="GO" id="GO:0005634">
    <property type="term" value="C:nucleus"/>
    <property type="evidence" value="ECO:0007669"/>
    <property type="project" value="TreeGrafter"/>
</dbReference>
<organism evidence="6 7">
    <name type="scientific">Colocasia esculenta</name>
    <name type="common">Wild taro</name>
    <name type="synonym">Arum esculentum</name>
    <dbReference type="NCBI Taxonomy" id="4460"/>
    <lineage>
        <taxon>Eukaryota</taxon>
        <taxon>Viridiplantae</taxon>
        <taxon>Streptophyta</taxon>
        <taxon>Embryophyta</taxon>
        <taxon>Tracheophyta</taxon>
        <taxon>Spermatophyta</taxon>
        <taxon>Magnoliopsida</taxon>
        <taxon>Liliopsida</taxon>
        <taxon>Araceae</taxon>
        <taxon>Aroideae</taxon>
        <taxon>Colocasieae</taxon>
        <taxon>Colocasia</taxon>
    </lineage>
</organism>